<comment type="caution">
    <text evidence="2">The sequence shown here is derived from an EMBL/GenBank/DDBJ whole genome shotgun (WGS) entry which is preliminary data.</text>
</comment>
<organism evidence="2 3">
    <name type="scientific">Cladophialophora carrionii</name>
    <dbReference type="NCBI Taxonomy" id="86049"/>
    <lineage>
        <taxon>Eukaryota</taxon>
        <taxon>Fungi</taxon>
        <taxon>Dikarya</taxon>
        <taxon>Ascomycota</taxon>
        <taxon>Pezizomycotina</taxon>
        <taxon>Eurotiomycetes</taxon>
        <taxon>Chaetothyriomycetidae</taxon>
        <taxon>Chaetothyriales</taxon>
        <taxon>Herpotrichiellaceae</taxon>
        <taxon>Cladophialophora</taxon>
    </lineage>
</organism>
<evidence type="ECO:0000313" key="2">
    <source>
        <dbReference type="EMBL" id="OCT45155.1"/>
    </source>
</evidence>
<evidence type="ECO:0000313" key="3">
    <source>
        <dbReference type="Proteomes" id="UP000094526"/>
    </source>
</evidence>
<reference evidence="3" key="1">
    <citation type="submission" date="2015-07" db="EMBL/GenBank/DDBJ databases">
        <authorList>
            <person name="Teixeira M.M."/>
            <person name="Souza R.C."/>
            <person name="Almeida L.G."/>
            <person name="Vicente V.A."/>
            <person name="de Hoog S."/>
            <person name="Bocca A.L."/>
            <person name="de Almeida S.R."/>
            <person name="Vasconcelos A.T."/>
            <person name="Felipe M.S."/>
        </authorList>
    </citation>
    <scope>NUCLEOTIDE SEQUENCE [LARGE SCALE GENOMIC DNA]</scope>
    <source>
        <strain evidence="3">KSF</strain>
    </source>
</reference>
<dbReference type="AlphaFoldDB" id="A0A1C1C9G8"/>
<proteinExistence type="predicted"/>
<evidence type="ECO:0000256" key="1">
    <source>
        <dbReference type="SAM" id="MobiDB-lite"/>
    </source>
</evidence>
<accession>A0A1C1C9G8</accession>
<dbReference type="Proteomes" id="UP000094526">
    <property type="component" value="Unassembled WGS sequence"/>
</dbReference>
<feature type="compositionally biased region" description="Polar residues" evidence="1">
    <location>
        <begin position="18"/>
        <end position="47"/>
    </location>
</feature>
<name>A0A1C1C9G8_9EURO</name>
<keyword evidence="3" id="KW-1185">Reference proteome</keyword>
<feature type="region of interest" description="Disordered" evidence="1">
    <location>
        <begin position="1"/>
        <end position="47"/>
    </location>
</feature>
<dbReference type="VEuPathDB" id="FungiDB:CLCR_06458"/>
<gene>
    <name evidence="2" type="ORF">CLCR_06458</name>
</gene>
<dbReference type="EMBL" id="LGRB01000020">
    <property type="protein sequence ID" value="OCT45155.1"/>
    <property type="molecule type" value="Genomic_DNA"/>
</dbReference>
<sequence>MAKRDSLFDSDGEADANNVRNPGNVQTAESSFPKSTQQQYQNEARAQHYEVTTSHPIVLPLPGNGRAQALLERHLSGVCLVQVLRMSDSSRVSRTTTSYGWMGNPRW</sequence>
<protein>
    <submittedName>
        <fullName evidence="2">Uncharacterized protein</fullName>
    </submittedName>
</protein>